<sequence length="152" mass="17064">MASIKMTVQAALNYDLDEETPVDPNVYVTCEESIDHAIRSASISKYISRVGAQHSRLISGRSQVSNAYTVTPLFINYDIDEISIFKKRFIAKSVSESSTSQSGFTSPNLTNPKDESLKNNDFCNIGEINETKEIQNSYSCARLYRYCFSDAF</sequence>
<comment type="caution">
    <text evidence="1">The sequence shown here is derived from an EMBL/GenBank/DDBJ whole genome shotgun (WGS) entry which is preliminary data.</text>
</comment>
<gene>
    <name evidence="1" type="ORF">L1987_60796</name>
</gene>
<reference evidence="2" key="1">
    <citation type="journal article" date="2022" name="Mol. Ecol. Resour.">
        <title>The genomes of chicory, endive, great burdock and yacon provide insights into Asteraceae palaeo-polyploidization history and plant inulin production.</title>
        <authorList>
            <person name="Fan W."/>
            <person name="Wang S."/>
            <person name="Wang H."/>
            <person name="Wang A."/>
            <person name="Jiang F."/>
            <person name="Liu H."/>
            <person name="Zhao H."/>
            <person name="Xu D."/>
            <person name="Zhang Y."/>
        </authorList>
    </citation>
    <scope>NUCLEOTIDE SEQUENCE [LARGE SCALE GENOMIC DNA]</scope>
    <source>
        <strain evidence="2">cv. Yunnan</strain>
    </source>
</reference>
<dbReference type="Proteomes" id="UP001056120">
    <property type="component" value="Linkage Group LG20"/>
</dbReference>
<proteinExistence type="predicted"/>
<name>A0ACB9D8Y4_9ASTR</name>
<evidence type="ECO:0000313" key="2">
    <source>
        <dbReference type="Proteomes" id="UP001056120"/>
    </source>
</evidence>
<reference evidence="1 2" key="2">
    <citation type="journal article" date="2022" name="Mol. Ecol. Resour.">
        <title>The genomes of chicory, endive, great burdock and yacon provide insights into Asteraceae paleo-polyploidization history and plant inulin production.</title>
        <authorList>
            <person name="Fan W."/>
            <person name="Wang S."/>
            <person name="Wang H."/>
            <person name="Wang A."/>
            <person name="Jiang F."/>
            <person name="Liu H."/>
            <person name="Zhao H."/>
            <person name="Xu D."/>
            <person name="Zhang Y."/>
        </authorList>
    </citation>
    <scope>NUCLEOTIDE SEQUENCE [LARGE SCALE GENOMIC DNA]</scope>
    <source>
        <strain evidence="2">cv. Yunnan</strain>
        <tissue evidence="1">Leaves</tissue>
    </source>
</reference>
<evidence type="ECO:0000313" key="1">
    <source>
        <dbReference type="EMBL" id="KAI3743093.1"/>
    </source>
</evidence>
<protein>
    <submittedName>
        <fullName evidence="1">Uncharacterized protein</fullName>
    </submittedName>
</protein>
<dbReference type="EMBL" id="CM042037">
    <property type="protein sequence ID" value="KAI3743093.1"/>
    <property type="molecule type" value="Genomic_DNA"/>
</dbReference>
<accession>A0ACB9D8Y4</accession>
<keyword evidence="2" id="KW-1185">Reference proteome</keyword>
<organism evidence="1 2">
    <name type="scientific">Smallanthus sonchifolius</name>
    <dbReference type="NCBI Taxonomy" id="185202"/>
    <lineage>
        <taxon>Eukaryota</taxon>
        <taxon>Viridiplantae</taxon>
        <taxon>Streptophyta</taxon>
        <taxon>Embryophyta</taxon>
        <taxon>Tracheophyta</taxon>
        <taxon>Spermatophyta</taxon>
        <taxon>Magnoliopsida</taxon>
        <taxon>eudicotyledons</taxon>
        <taxon>Gunneridae</taxon>
        <taxon>Pentapetalae</taxon>
        <taxon>asterids</taxon>
        <taxon>campanulids</taxon>
        <taxon>Asterales</taxon>
        <taxon>Asteraceae</taxon>
        <taxon>Asteroideae</taxon>
        <taxon>Heliantheae alliance</taxon>
        <taxon>Millerieae</taxon>
        <taxon>Smallanthus</taxon>
    </lineage>
</organism>